<evidence type="ECO:0000313" key="4">
    <source>
        <dbReference type="EMBL" id="PHJ17481.1"/>
    </source>
</evidence>
<feature type="transmembrane region" description="Helical" evidence="2">
    <location>
        <begin position="671"/>
        <end position="697"/>
    </location>
</feature>
<feature type="compositionally biased region" description="Polar residues" evidence="1">
    <location>
        <begin position="251"/>
        <end position="263"/>
    </location>
</feature>
<feature type="transmembrane region" description="Helical" evidence="2">
    <location>
        <begin position="367"/>
        <end position="389"/>
    </location>
</feature>
<dbReference type="VEuPathDB" id="ToxoDB:CSUI_008695"/>
<feature type="transmembrane region" description="Helical" evidence="2">
    <location>
        <begin position="703"/>
        <end position="727"/>
    </location>
</feature>
<evidence type="ECO:0000256" key="1">
    <source>
        <dbReference type="SAM" id="MobiDB-lite"/>
    </source>
</evidence>
<feature type="transmembrane region" description="Helical" evidence="2">
    <location>
        <begin position="149"/>
        <end position="171"/>
    </location>
</feature>
<feature type="transmembrane region" description="Helical" evidence="2">
    <location>
        <begin position="467"/>
        <end position="487"/>
    </location>
</feature>
<dbReference type="AlphaFoldDB" id="A0A2C6JLU9"/>
<evidence type="ECO:0000256" key="2">
    <source>
        <dbReference type="SAM" id="Phobius"/>
    </source>
</evidence>
<evidence type="ECO:0000256" key="3">
    <source>
        <dbReference type="SAM" id="SignalP"/>
    </source>
</evidence>
<dbReference type="RefSeq" id="XP_067919201.1">
    <property type="nucleotide sequence ID" value="XM_068068821.1"/>
</dbReference>
<accession>A0A2C6JLU9</accession>
<reference evidence="4 5" key="1">
    <citation type="journal article" date="2017" name="Int. J. Parasitol.">
        <title>The genome of the protozoan parasite Cystoisospora suis and a reverse vaccinology approach to identify vaccine candidates.</title>
        <authorList>
            <person name="Palmieri N."/>
            <person name="Shrestha A."/>
            <person name="Ruttkowski B."/>
            <person name="Beck T."/>
            <person name="Vogl C."/>
            <person name="Tomley F."/>
            <person name="Blake D.P."/>
            <person name="Joachim A."/>
        </authorList>
    </citation>
    <scope>NUCLEOTIDE SEQUENCE [LARGE SCALE GENOMIC DNA]</scope>
    <source>
        <strain evidence="4 5">Wien I</strain>
    </source>
</reference>
<keyword evidence="3" id="KW-0732">Signal</keyword>
<comment type="caution">
    <text evidence="4">The sequence shown here is derived from an EMBL/GenBank/DDBJ whole genome shotgun (WGS) entry which is preliminary data.</text>
</comment>
<keyword evidence="2" id="KW-1133">Transmembrane helix</keyword>
<feature type="transmembrane region" description="Helical" evidence="2">
    <location>
        <begin position="177"/>
        <end position="204"/>
    </location>
</feature>
<feature type="transmembrane region" description="Helical" evidence="2">
    <location>
        <begin position="25"/>
        <end position="44"/>
    </location>
</feature>
<keyword evidence="2" id="KW-0472">Membrane</keyword>
<protein>
    <recommendedName>
        <fullName evidence="6">Transmembrane protein</fullName>
    </recommendedName>
</protein>
<dbReference type="Proteomes" id="UP000221165">
    <property type="component" value="Unassembled WGS sequence"/>
</dbReference>
<feature type="transmembrane region" description="Helical" evidence="2">
    <location>
        <begin position="440"/>
        <end position="461"/>
    </location>
</feature>
<feature type="transmembrane region" description="Helical" evidence="2">
    <location>
        <begin position="409"/>
        <end position="428"/>
    </location>
</feature>
<feature type="region of interest" description="Disordered" evidence="1">
    <location>
        <begin position="236"/>
        <end position="289"/>
    </location>
</feature>
<dbReference type="GeneID" id="94432032"/>
<organism evidence="4 5">
    <name type="scientific">Cystoisospora suis</name>
    <dbReference type="NCBI Taxonomy" id="483139"/>
    <lineage>
        <taxon>Eukaryota</taxon>
        <taxon>Sar</taxon>
        <taxon>Alveolata</taxon>
        <taxon>Apicomplexa</taxon>
        <taxon>Conoidasida</taxon>
        <taxon>Coccidia</taxon>
        <taxon>Eucoccidiorida</taxon>
        <taxon>Eimeriorina</taxon>
        <taxon>Sarcocystidae</taxon>
        <taxon>Cystoisospora</taxon>
    </lineage>
</organism>
<name>A0A2C6JLU9_9APIC</name>
<feature type="signal peptide" evidence="3">
    <location>
        <begin position="1"/>
        <end position="16"/>
    </location>
</feature>
<dbReference type="OrthoDB" id="345748at2759"/>
<feature type="chain" id="PRO_5012112488" description="Transmembrane protein" evidence="3">
    <location>
        <begin position="17"/>
        <end position="747"/>
    </location>
</feature>
<evidence type="ECO:0008006" key="6">
    <source>
        <dbReference type="Google" id="ProtNLM"/>
    </source>
</evidence>
<evidence type="ECO:0000313" key="5">
    <source>
        <dbReference type="Proteomes" id="UP000221165"/>
    </source>
</evidence>
<keyword evidence="5" id="KW-1185">Reference proteome</keyword>
<dbReference type="EMBL" id="MIGC01004933">
    <property type="protein sequence ID" value="PHJ17481.1"/>
    <property type="molecule type" value="Genomic_DNA"/>
</dbReference>
<gene>
    <name evidence="4" type="ORF">CSUI_008695</name>
</gene>
<keyword evidence="2" id="KW-0812">Transmembrane</keyword>
<proteinExistence type="predicted"/>
<sequence>MHSYTASISLLKVLSAFCVQGPASIAVLSCSFSSVLMVLLPIIISIGKMTVAAGDTSWYWQTNEITFDNLIATGLIFYIPGDGFISTLTSYADLDQPVLFAASILFLGKWANVLLTLEAVHVATVTSLAQFGVVRPSADAIRKFLSEPFFLPFFKSALAVVGSVSIILGTTHPFCRIISVVFSVCICAAFCQAVGVSFLIPWSACCDAGCFLRRQEPNRSIRRLLPFREPDAIVQRPRGTSRELGHDRQYQRGSSQSVASDAPTSGARAPAGEESAPVSEPPHSGIHEGEHLAGEFSESRGHQRRQTRLLPPFPGLWRSSWRSCKRVLEEPSALTASSIRLRTGEELSGYTRSAIARRSDDLVLPRWLLFTLLHIPILLVGICIAAPVYAVKQWPGTMFKPASRQFSNVILFVGSSAQNIYLSWVFGIREQVRHVGYVRVIGLWLIGVAFPVVCGLFHYLHERMSCLLVFAWVTEASVAILIAMSHFGKLYRKPMRNQGARDESLALGRYWVARRSVIGQRSSCVRRQDTAYLDVQFTEYSSSAFTENYSCDFTIGQAECGFSFNRLPSKANTVNSSEDPRTEDRAFRRRQGTRSLPQVPFFRQDCRRDPRSVRGVPLPSQLTSSRLEAYCQAVKADLYWAFLGNVEMMRVNLNVALTGKGAQPLPQIWGFLLKFVCTPILSNATAASICDAAYYLFGDIRTGLLWTGPCIAVWTVVLSGLACSFAGKQTARQGKRQEELPELGTSE</sequence>
<feature type="compositionally biased region" description="Basic and acidic residues" evidence="1">
    <location>
        <begin position="240"/>
        <end position="250"/>
    </location>
</feature>